<sequence>MTHAIPVPLPSALVDHHELDLERTYTDGWGVKVNDVTTAPTGEMYVGGSNCGGIEIGHKSATLPTSETGWKYWETAS</sequence>
<dbReference type="EMBL" id="JACMHY010000007">
    <property type="protein sequence ID" value="MBC2866886.1"/>
    <property type="molecule type" value="Genomic_DNA"/>
</dbReference>
<name>A0A7X1I1R2_9ACTN</name>
<protein>
    <submittedName>
        <fullName evidence="1">Uncharacterized protein</fullName>
    </submittedName>
</protein>
<comment type="caution">
    <text evidence="1">The sequence shown here is derived from an EMBL/GenBank/DDBJ whole genome shotgun (WGS) entry which is preliminary data.</text>
</comment>
<accession>A0A7X1I1R2</accession>
<reference evidence="1 2" key="1">
    <citation type="submission" date="2020-08" db="EMBL/GenBank/DDBJ databases">
        <title>Whole-Genome Sequence of French Clinical Streptomyces mexicanus Strain Q0842.</title>
        <authorList>
            <person name="Boxberger M."/>
            <person name="La Scola B."/>
        </authorList>
    </citation>
    <scope>NUCLEOTIDE SEQUENCE [LARGE SCALE GENOMIC DNA]</scope>
    <source>
        <strain evidence="1 2">Marseille-Q0842</strain>
    </source>
</reference>
<keyword evidence="2" id="KW-1185">Reference proteome</keyword>
<dbReference type="Proteomes" id="UP000517694">
    <property type="component" value="Unassembled WGS sequence"/>
</dbReference>
<proteinExistence type="predicted"/>
<dbReference type="AlphaFoldDB" id="A0A7X1I1R2"/>
<dbReference type="RefSeq" id="WP_159675142.1">
    <property type="nucleotide sequence ID" value="NZ_JACMHY010000007.1"/>
</dbReference>
<evidence type="ECO:0000313" key="2">
    <source>
        <dbReference type="Proteomes" id="UP000517694"/>
    </source>
</evidence>
<organism evidence="1 2">
    <name type="scientific">Streptomyces mexicanus</name>
    <dbReference type="NCBI Taxonomy" id="178566"/>
    <lineage>
        <taxon>Bacteria</taxon>
        <taxon>Bacillati</taxon>
        <taxon>Actinomycetota</taxon>
        <taxon>Actinomycetes</taxon>
        <taxon>Kitasatosporales</taxon>
        <taxon>Streptomycetaceae</taxon>
        <taxon>Streptomyces</taxon>
    </lineage>
</organism>
<evidence type="ECO:0000313" key="1">
    <source>
        <dbReference type="EMBL" id="MBC2866886.1"/>
    </source>
</evidence>
<gene>
    <name evidence="1" type="ORF">H1R13_18485</name>
</gene>
<dbReference type="OrthoDB" id="3529747at2"/>